<keyword evidence="1" id="KW-0812">Transmembrane</keyword>
<proteinExistence type="predicted"/>
<dbReference type="EMBL" id="CAJFDH010000002">
    <property type="protein sequence ID" value="CAD5209026.1"/>
    <property type="molecule type" value="Genomic_DNA"/>
</dbReference>
<dbReference type="Proteomes" id="UP000783686">
    <property type="component" value="Unassembled WGS sequence"/>
</dbReference>
<keyword evidence="3" id="KW-1185">Reference proteome</keyword>
<protein>
    <recommendedName>
        <fullName evidence="4">Transmembrane protein</fullName>
    </recommendedName>
</protein>
<keyword evidence="1" id="KW-0472">Membrane</keyword>
<organism evidence="2 3">
    <name type="scientific">Bursaphelenchus okinawaensis</name>
    <dbReference type="NCBI Taxonomy" id="465554"/>
    <lineage>
        <taxon>Eukaryota</taxon>
        <taxon>Metazoa</taxon>
        <taxon>Ecdysozoa</taxon>
        <taxon>Nematoda</taxon>
        <taxon>Chromadorea</taxon>
        <taxon>Rhabditida</taxon>
        <taxon>Tylenchina</taxon>
        <taxon>Tylenchomorpha</taxon>
        <taxon>Aphelenchoidea</taxon>
        <taxon>Aphelenchoididae</taxon>
        <taxon>Bursaphelenchus</taxon>
    </lineage>
</organism>
<evidence type="ECO:0000256" key="1">
    <source>
        <dbReference type="SAM" id="Phobius"/>
    </source>
</evidence>
<name>A0A811K0R2_9BILA</name>
<evidence type="ECO:0008006" key="4">
    <source>
        <dbReference type="Google" id="ProtNLM"/>
    </source>
</evidence>
<evidence type="ECO:0000313" key="3">
    <source>
        <dbReference type="Proteomes" id="UP000614601"/>
    </source>
</evidence>
<feature type="transmembrane region" description="Helical" evidence="1">
    <location>
        <begin position="40"/>
        <end position="59"/>
    </location>
</feature>
<dbReference type="Proteomes" id="UP000614601">
    <property type="component" value="Unassembled WGS sequence"/>
</dbReference>
<dbReference type="OrthoDB" id="10472345at2759"/>
<evidence type="ECO:0000313" key="2">
    <source>
        <dbReference type="EMBL" id="CAD5209026.1"/>
    </source>
</evidence>
<gene>
    <name evidence="2" type="ORF">BOKJ2_LOCUS2474</name>
</gene>
<sequence length="128" mass="15073">MRLSLILKLVAPDGKGGKRWVETSFKKLPPGYPHPHFSPWYYGAITFCVFLGNYVMISWNTTEDSWHKRLYNKWMKASEFDMEAATERAIEHEKKLEEQKANPNFVQKTTKAFIKFYRKMTTSGYVPE</sequence>
<dbReference type="EMBL" id="CAJFCW020000002">
    <property type="protein sequence ID" value="CAG9088287.1"/>
    <property type="molecule type" value="Genomic_DNA"/>
</dbReference>
<comment type="caution">
    <text evidence="2">The sequence shown here is derived from an EMBL/GenBank/DDBJ whole genome shotgun (WGS) entry which is preliminary data.</text>
</comment>
<keyword evidence="1" id="KW-1133">Transmembrane helix</keyword>
<reference evidence="2" key="1">
    <citation type="submission" date="2020-09" db="EMBL/GenBank/DDBJ databases">
        <authorList>
            <person name="Kikuchi T."/>
        </authorList>
    </citation>
    <scope>NUCLEOTIDE SEQUENCE</scope>
    <source>
        <strain evidence="2">SH1</strain>
    </source>
</reference>
<dbReference type="AlphaFoldDB" id="A0A811K0R2"/>
<accession>A0A811K0R2</accession>